<dbReference type="AlphaFoldDB" id="A0A9W8J2W1"/>
<proteinExistence type="predicted"/>
<organism evidence="1 2">
    <name type="scientific">Candolleomyces eurysporus</name>
    <dbReference type="NCBI Taxonomy" id="2828524"/>
    <lineage>
        <taxon>Eukaryota</taxon>
        <taxon>Fungi</taxon>
        <taxon>Dikarya</taxon>
        <taxon>Basidiomycota</taxon>
        <taxon>Agaricomycotina</taxon>
        <taxon>Agaricomycetes</taxon>
        <taxon>Agaricomycetidae</taxon>
        <taxon>Agaricales</taxon>
        <taxon>Agaricineae</taxon>
        <taxon>Psathyrellaceae</taxon>
        <taxon>Candolleomyces</taxon>
    </lineage>
</organism>
<evidence type="ECO:0000313" key="2">
    <source>
        <dbReference type="Proteomes" id="UP001140091"/>
    </source>
</evidence>
<name>A0A9W8J2W1_9AGAR</name>
<gene>
    <name evidence="1" type="ORF">H1R20_g9867</name>
</gene>
<dbReference type="Proteomes" id="UP001140091">
    <property type="component" value="Unassembled WGS sequence"/>
</dbReference>
<accession>A0A9W8J2W1</accession>
<dbReference type="EMBL" id="JANBPK010001026">
    <property type="protein sequence ID" value="KAJ2927225.1"/>
    <property type="molecule type" value="Genomic_DNA"/>
</dbReference>
<comment type="caution">
    <text evidence="1">The sequence shown here is derived from an EMBL/GenBank/DDBJ whole genome shotgun (WGS) entry which is preliminary data.</text>
</comment>
<reference evidence="1" key="1">
    <citation type="submission" date="2022-06" db="EMBL/GenBank/DDBJ databases">
        <title>Genome Sequence of Candolleomyces eurysporus.</title>
        <authorList>
            <person name="Buettner E."/>
        </authorList>
    </citation>
    <scope>NUCLEOTIDE SEQUENCE</scope>
    <source>
        <strain evidence="1">VTCC 930004</strain>
    </source>
</reference>
<keyword evidence="2" id="KW-1185">Reference proteome</keyword>
<feature type="non-terminal residue" evidence="1">
    <location>
        <position position="251"/>
    </location>
</feature>
<protein>
    <submittedName>
        <fullName evidence="1">Uncharacterized protein</fullName>
    </submittedName>
</protein>
<sequence>MSSTSSHISPSNVADYKDEDFQLWTYYMSSRLRAAVKGSVAVRDWSFNLMHPEFFSYLHHEALVLPAISTWRYPPYFRYLHTMIVGVDVLTPEVLGSLVYHAYDPDNIMSDDVLADYKEPWWRALSTIGPVPQRLESLVDCLNAFQEDRCQMVGNEKPIQPLPPVDLEDARKLLSRVQLASYSAANLRIVGLEKLGENLREAGYRIPLKAPTDIIHKAQQQIANPIQKKPTRWELAQRFVLKFGGSLDGTR</sequence>
<evidence type="ECO:0000313" key="1">
    <source>
        <dbReference type="EMBL" id="KAJ2927225.1"/>
    </source>
</evidence>